<evidence type="ECO:0000313" key="3">
    <source>
        <dbReference type="Proteomes" id="UP000518752"/>
    </source>
</evidence>
<keyword evidence="3" id="KW-1185">Reference proteome</keyword>
<feature type="chain" id="PRO_5034477688" evidence="1">
    <location>
        <begin position="20"/>
        <end position="240"/>
    </location>
</feature>
<dbReference type="AlphaFoldDB" id="A0A8H5HVN7"/>
<comment type="caution">
    <text evidence="2">The sequence shown here is derived from an EMBL/GenBank/DDBJ whole genome shotgun (WGS) entry which is preliminary data.</text>
</comment>
<dbReference type="Proteomes" id="UP000518752">
    <property type="component" value="Unassembled WGS sequence"/>
</dbReference>
<keyword evidence="1" id="KW-0732">Signal</keyword>
<protein>
    <submittedName>
        <fullName evidence="2">Uncharacterized protein</fullName>
    </submittedName>
</protein>
<organism evidence="2 3">
    <name type="scientific">Collybiopsis confluens</name>
    <dbReference type="NCBI Taxonomy" id="2823264"/>
    <lineage>
        <taxon>Eukaryota</taxon>
        <taxon>Fungi</taxon>
        <taxon>Dikarya</taxon>
        <taxon>Basidiomycota</taxon>
        <taxon>Agaricomycotina</taxon>
        <taxon>Agaricomycetes</taxon>
        <taxon>Agaricomycetidae</taxon>
        <taxon>Agaricales</taxon>
        <taxon>Marasmiineae</taxon>
        <taxon>Omphalotaceae</taxon>
        <taxon>Collybiopsis</taxon>
    </lineage>
</organism>
<dbReference type="EMBL" id="JAACJN010000017">
    <property type="protein sequence ID" value="KAF5390030.1"/>
    <property type="molecule type" value="Genomic_DNA"/>
</dbReference>
<evidence type="ECO:0000256" key="1">
    <source>
        <dbReference type="SAM" id="SignalP"/>
    </source>
</evidence>
<sequence>MISLAPIYVLCIFWTAVTALPGQNITPSKLYLGKQYKGTPRERWGIFFGQTGTGFTTNVPAQSNADEKTTIVKLKTGSHRGIEMFDLQVTIKIQTGQRDKLFEWIQNDMASTLFSPTPQRAWPPNMPFDSSPHPMRGFFYGGPEPDPLDPSVPLKRRRTGGSSLDMVWVILEELGKRNLYADGTQGVPQKFQDIFNKNYVKVWRRCWGETELGKKSINEMIRAYPSSRYPEWAKQWTDPL</sequence>
<name>A0A8H5HVN7_9AGAR</name>
<gene>
    <name evidence="2" type="ORF">D9757_003885</name>
</gene>
<proteinExistence type="predicted"/>
<evidence type="ECO:0000313" key="2">
    <source>
        <dbReference type="EMBL" id="KAF5390030.1"/>
    </source>
</evidence>
<feature type="signal peptide" evidence="1">
    <location>
        <begin position="1"/>
        <end position="19"/>
    </location>
</feature>
<reference evidence="2 3" key="1">
    <citation type="journal article" date="2020" name="ISME J.">
        <title>Uncovering the hidden diversity of litter-decomposition mechanisms in mushroom-forming fungi.</title>
        <authorList>
            <person name="Floudas D."/>
            <person name="Bentzer J."/>
            <person name="Ahren D."/>
            <person name="Johansson T."/>
            <person name="Persson P."/>
            <person name="Tunlid A."/>
        </authorList>
    </citation>
    <scope>NUCLEOTIDE SEQUENCE [LARGE SCALE GENOMIC DNA]</scope>
    <source>
        <strain evidence="2 3">CBS 406.79</strain>
    </source>
</reference>
<accession>A0A8H5HVN7</accession>